<feature type="compositionally biased region" description="Polar residues" evidence="6">
    <location>
        <begin position="11"/>
        <end position="24"/>
    </location>
</feature>
<reference evidence="8 9" key="1">
    <citation type="journal article" date="2019" name="Nat. Plants">
        <title>Genome sequencing of Musa balbisiana reveals subgenome evolution and function divergence in polyploid bananas.</title>
        <authorList>
            <person name="Yao X."/>
        </authorList>
    </citation>
    <scope>NUCLEOTIDE SEQUENCE [LARGE SCALE GENOMIC DNA]</scope>
    <source>
        <strain evidence="9">cv. DH-PKW</strain>
        <tissue evidence="8">Leaves</tissue>
    </source>
</reference>
<evidence type="ECO:0000313" key="8">
    <source>
        <dbReference type="EMBL" id="THU68633.1"/>
    </source>
</evidence>
<comment type="caution">
    <text evidence="8">The sequence shown here is derived from an EMBL/GenBank/DDBJ whole genome shotgun (WGS) entry which is preliminary data.</text>
</comment>
<dbReference type="PANTHER" id="PTHR33059:SF84">
    <property type="entry name" value="FCS-LIKE ZINC FINGER 15"/>
    <property type="match status" value="1"/>
</dbReference>
<evidence type="ECO:0000313" key="9">
    <source>
        <dbReference type="Proteomes" id="UP000317650"/>
    </source>
</evidence>
<keyword evidence="4" id="KW-0479">Metal-binding</keyword>
<accession>A0A4S8K1R8</accession>
<dbReference type="InterPro" id="IPR007650">
    <property type="entry name" value="Zf-FLZ_dom"/>
</dbReference>
<dbReference type="EMBL" id="PYDT01000002">
    <property type="protein sequence ID" value="THU68633.1"/>
    <property type="molecule type" value="Genomic_DNA"/>
</dbReference>
<evidence type="ECO:0000256" key="5">
    <source>
        <dbReference type="PROSITE-ProRule" id="PRU01131"/>
    </source>
</evidence>
<organism evidence="8 9">
    <name type="scientific">Musa balbisiana</name>
    <name type="common">Banana</name>
    <dbReference type="NCBI Taxonomy" id="52838"/>
    <lineage>
        <taxon>Eukaryota</taxon>
        <taxon>Viridiplantae</taxon>
        <taxon>Streptophyta</taxon>
        <taxon>Embryophyta</taxon>
        <taxon>Tracheophyta</taxon>
        <taxon>Spermatophyta</taxon>
        <taxon>Magnoliopsida</taxon>
        <taxon>Liliopsida</taxon>
        <taxon>Zingiberales</taxon>
        <taxon>Musaceae</taxon>
        <taxon>Musa</taxon>
    </lineage>
</organism>
<protein>
    <recommendedName>
        <fullName evidence="7">FLZ-type domain-containing protein</fullName>
    </recommendedName>
</protein>
<name>A0A4S8K1R8_MUSBA</name>
<evidence type="ECO:0000256" key="6">
    <source>
        <dbReference type="SAM" id="MobiDB-lite"/>
    </source>
</evidence>
<dbReference type="Proteomes" id="UP000317650">
    <property type="component" value="Chromosome 8"/>
</dbReference>
<feature type="domain" description="FLZ-type" evidence="7">
    <location>
        <begin position="106"/>
        <end position="150"/>
    </location>
</feature>
<keyword evidence="9" id="KW-1185">Reference proteome</keyword>
<dbReference type="Pfam" id="PF04570">
    <property type="entry name" value="zf-FLZ"/>
    <property type="match status" value="1"/>
</dbReference>
<dbReference type="PANTHER" id="PTHR33059">
    <property type="entry name" value="FCS-LIKE ZINC FINGER 5"/>
    <property type="match status" value="1"/>
</dbReference>
<feature type="region of interest" description="Disordered" evidence="6">
    <location>
        <begin position="1"/>
        <end position="28"/>
    </location>
</feature>
<proteinExistence type="inferred from homology"/>
<dbReference type="PROSITE" id="PS51795">
    <property type="entry name" value="ZF_FLZ"/>
    <property type="match status" value="1"/>
</dbReference>
<comment type="similarity">
    <text evidence="2">Belongs to the FLZ family.</text>
</comment>
<comment type="subcellular location">
    <subcellularLocation>
        <location evidence="1">Cytoplasm</location>
    </subcellularLocation>
</comment>
<evidence type="ECO:0000259" key="7">
    <source>
        <dbReference type="PROSITE" id="PS51795"/>
    </source>
</evidence>
<dbReference type="AlphaFoldDB" id="A0A4S8K1R8"/>
<dbReference type="GO" id="GO:0046872">
    <property type="term" value="F:metal ion binding"/>
    <property type="evidence" value="ECO:0007669"/>
    <property type="project" value="UniProtKB-KW"/>
</dbReference>
<feature type="zinc finger region" description="FLZ-type" evidence="5">
    <location>
        <begin position="106"/>
        <end position="150"/>
    </location>
</feature>
<sequence>MHGLHPHRVPTEQQTQPSSLNTLPFSPPPQNSYGAADAAFFLKYAPLFPTPEIRDSRSGSSVRMAGLSVLLETQETFPKDTHIISKISLKNYTSSLTSSCSTRRSTFLEDCYLCRRSLQHGKDIYMYRGDRAFCSEECRRRQIFMDEESGKRDNCSLATAASGKHPVGRRGGRATARRRALAAGFAL</sequence>
<dbReference type="GO" id="GO:0005737">
    <property type="term" value="C:cytoplasm"/>
    <property type="evidence" value="ECO:0007669"/>
    <property type="project" value="UniProtKB-SubCell"/>
</dbReference>
<evidence type="ECO:0000256" key="2">
    <source>
        <dbReference type="ARBA" id="ARBA00009374"/>
    </source>
</evidence>
<evidence type="ECO:0000256" key="4">
    <source>
        <dbReference type="ARBA" id="ARBA00022723"/>
    </source>
</evidence>
<evidence type="ECO:0000256" key="3">
    <source>
        <dbReference type="ARBA" id="ARBA00022490"/>
    </source>
</evidence>
<keyword evidence="3" id="KW-0963">Cytoplasm</keyword>
<gene>
    <name evidence="8" type="ORF">C4D60_Mb08t05930</name>
</gene>
<evidence type="ECO:0000256" key="1">
    <source>
        <dbReference type="ARBA" id="ARBA00004496"/>
    </source>
</evidence>